<dbReference type="OrthoDB" id="8613057at2"/>
<comment type="caution">
    <text evidence="1">The sequence shown here is derived from an EMBL/GenBank/DDBJ whole genome shotgun (WGS) entry which is preliminary data.</text>
</comment>
<proteinExistence type="predicted"/>
<dbReference type="AlphaFoldDB" id="A0A1X3DDU6"/>
<gene>
    <name evidence="1" type="ORF">BV912_10490</name>
</gene>
<evidence type="ECO:0000313" key="1">
    <source>
        <dbReference type="EMBL" id="OSI17894.1"/>
    </source>
</evidence>
<dbReference type="RefSeq" id="WP_085360385.1">
    <property type="nucleotide sequence ID" value="NZ_MTAB01000030.1"/>
</dbReference>
<evidence type="ECO:0000313" key="2">
    <source>
        <dbReference type="Proteomes" id="UP000193303"/>
    </source>
</evidence>
<organism evidence="1 2">
    <name type="scientific">Neisseria dumasiana</name>
    <dbReference type="NCBI Taxonomy" id="1931275"/>
    <lineage>
        <taxon>Bacteria</taxon>
        <taxon>Pseudomonadati</taxon>
        <taxon>Pseudomonadota</taxon>
        <taxon>Betaproteobacteria</taxon>
        <taxon>Neisseriales</taxon>
        <taxon>Neisseriaceae</taxon>
        <taxon>Neisseria</taxon>
    </lineage>
</organism>
<reference evidence="2" key="1">
    <citation type="submission" date="2017-01" db="EMBL/GenBank/DDBJ databases">
        <authorList>
            <person name="Mah S.A."/>
            <person name="Swanson W.J."/>
            <person name="Moy G.W."/>
            <person name="Vacquier V.D."/>
        </authorList>
    </citation>
    <scope>NUCLEOTIDE SEQUENCE [LARGE SCALE GENOMIC DNA]</scope>
    <source>
        <strain evidence="2">124861</strain>
    </source>
</reference>
<dbReference type="Proteomes" id="UP000193303">
    <property type="component" value="Unassembled WGS sequence"/>
</dbReference>
<evidence type="ECO:0008006" key="3">
    <source>
        <dbReference type="Google" id="ProtNLM"/>
    </source>
</evidence>
<accession>A0A1X3DDU6</accession>
<name>A0A1X3DDU6_9NEIS</name>
<dbReference type="SUPFAM" id="SSF55781">
    <property type="entry name" value="GAF domain-like"/>
    <property type="match status" value="1"/>
</dbReference>
<dbReference type="EMBL" id="MTAB01000030">
    <property type="protein sequence ID" value="OSI17894.1"/>
    <property type="molecule type" value="Genomic_DNA"/>
</dbReference>
<dbReference type="STRING" id="1931275.BV914_08845"/>
<protein>
    <recommendedName>
        <fullName evidence="3">GAF domain-containing protein</fullName>
    </recommendedName>
</protein>
<sequence>MPVGKIQDYLQTQGLSLPKDRVHMSYLAVRAVMDAGHASIDRSVLWYVADGVVLSDYVVQKAENEVLLKQIFMALDSVFSRVEKAQNATVYILMPSENNERCLLRLVQQGKPIEPKLLVDEELNRLYLPVRTAQTGWLNLVDDVELWLQQGELEGIHHKRSSSQISLPVCTDSGAVLGVVHVEYAEKDILDDENQAEWVALSLALAQPLSELLNIELSENNHE</sequence>